<dbReference type="OrthoDB" id="10065815at2759"/>
<keyword evidence="5" id="KW-0833">Ubl conjugation pathway</keyword>
<dbReference type="EMBL" id="CADEPI010000203">
    <property type="protein sequence ID" value="CAB3380219.1"/>
    <property type="molecule type" value="Genomic_DNA"/>
</dbReference>
<dbReference type="PROSITE" id="PS50089">
    <property type="entry name" value="ZF_RING_2"/>
    <property type="match status" value="1"/>
</dbReference>
<dbReference type="GO" id="GO:0016055">
    <property type="term" value="P:Wnt signaling pathway"/>
    <property type="evidence" value="ECO:0007669"/>
    <property type="project" value="InterPro"/>
</dbReference>
<dbReference type="PANTHER" id="PTHR13417:SF2">
    <property type="entry name" value="E3 UBIQUITIN-PROTEIN LIGASE RNF146"/>
    <property type="match status" value="1"/>
</dbReference>
<comment type="PTM">
    <text evidence="5">Ubiquitinated; autoubiquitinated.</text>
</comment>
<feature type="domain" description="RING-type" evidence="6">
    <location>
        <begin position="187"/>
        <end position="226"/>
    </location>
</feature>
<dbReference type="GO" id="GO:0005829">
    <property type="term" value="C:cytosol"/>
    <property type="evidence" value="ECO:0007669"/>
    <property type="project" value="UniProtKB-SubCell"/>
</dbReference>
<comment type="subcellular location">
    <subcellularLocation>
        <location evidence="5">Cytoplasm</location>
        <location evidence="5">Cytosol</location>
    </subcellularLocation>
</comment>
<dbReference type="InterPro" id="IPR044110">
    <property type="entry name" value="RING-HC_RNF146"/>
</dbReference>
<keyword evidence="8" id="KW-1185">Reference proteome</keyword>
<dbReference type="GO" id="GO:0061630">
    <property type="term" value="F:ubiquitin protein ligase activity"/>
    <property type="evidence" value="ECO:0007669"/>
    <property type="project" value="UniProtKB-UniRule"/>
</dbReference>
<evidence type="ECO:0000313" key="8">
    <source>
        <dbReference type="Proteomes" id="UP000494165"/>
    </source>
</evidence>
<dbReference type="InterPro" id="IPR017907">
    <property type="entry name" value="Znf_RING_CS"/>
</dbReference>
<dbReference type="Gene3D" id="3.30.40.10">
    <property type="entry name" value="Zinc/RING finger domain, C3HC4 (zinc finger)"/>
    <property type="match status" value="1"/>
</dbReference>
<evidence type="ECO:0000313" key="7">
    <source>
        <dbReference type="EMBL" id="CAB3380219.1"/>
    </source>
</evidence>
<keyword evidence="5" id="KW-0808">Transferase</keyword>
<dbReference type="Proteomes" id="UP000494165">
    <property type="component" value="Unassembled WGS sequence"/>
</dbReference>
<evidence type="ECO:0000256" key="2">
    <source>
        <dbReference type="ARBA" id="ARBA00022771"/>
    </source>
</evidence>
<dbReference type="GO" id="GO:0051865">
    <property type="term" value="P:protein autoubiquitination"/>
    <property type="evidence" value="ECO:0007669"/>
    <property type="project" value="UniProtKB-UniRule"/>
</dbReference>
<comment type="function">
    <text evidence="5">E3 ubiquitin-protein ligase that specifically binds poly-ADP-ribosylated proteins and mediates their ubiquitination and subsequent degradation.</text>
</comment>
<dbReference type="EC" id="2.3.2.27" evidence="5"/>
<dbReference type="InterPro" id="IPR033509">
    <property type="entry name" value="RNF146"/>
</dbReference>
<gene>
    <name evidence="7" type="ORF">CLODIP_2_CD04007</name>
</gene>
<evidence type="ECO:0000259" key="6">
    <source>
        <dbReference type="PROSITE" id="PS50089"/>
    </source>
</evidence>
<evidence type="ECO:0000256" key="1">
    <source>
        <dbReference type="ARBA" id="ARBA00022723"/>
    </source>
</evidence>
<evidence type="ECO:0000256" key="3">
    <source>
        <dbReference type="ARBA" id="ARBA00022833"/>
    </source>
</evidence>
<dbReference type="PROSITE" id="PS00518">
    <property type="entry name" value="ZF_RING_1"/>
    <property type="match status" value="1"/>
</dbReference>
<organism evidence="7 8">
    <name type="scientific">Cloeon dipterum</name>
    <dbReference type="NCBI Taxonomy" id="197152"/>
    <lineage>
        <taxon>Eukaryota</taxon>
        <taxon>Metazoa</taxon>
        <taxon>Ecdysozoa</taxon>
        <taxon>Arthropoda</taxon>
        <taxon>Hexapoda</taxon>
        <taxon>Insecta</taxon>
        <taxon>Pterygota</taxon>
        <taxon>Palaeoptera</taxon>
        <taxon>Ephemeroptera</taxon>
        <taxon>Pisciforma</taxon>
        <taxon>Baetidae</taxon>
        <taxon>Cloeon</taxon>
    </lineage>
</organism>
<evidence type="ECO:0000256" key="5">
    <source>
        <dbReference type="RuleBase" id="RU367115"/>
    </source>
</evidence>
<dbReference type="CDD" id="cd16546">
    <property type="entry name" value="RING-HC_RNF146"/>
    <property type="match status" value="1"/>
</dbReference>
<dbReference type="PANTHER" id="PTHR13417">
    <property type="entry name" value="E3 UBIQUITIN-PROTEIN LIGASE RNF146"/>
    <property type="match status" value="1"/>
</dbReference>
<name>A0A8S1DGF5_9INSE</name>
<dbReference type="Pfam" id="PF13920">
    <property type="entry name" value="zf-C3HC4_3"/>
    <property type="match status" value="1"/>
</dbReference>
<keyword evidence="5" id="KW-0963">Cytoplasm</keyword>
<comment type="catalytic activity">
    <reaction evidence="5">
        <text>S-ubiquitinyl-[E2 ubiquitin-conjugating enzyme]-L-cysteine + [acceptor protein]-L-lysine = [E2 ubiquitin-conjugating enzyme]-L-cysteine + N(6)-ubiquitinyl-[acceptor protein]-L-lysine.</text>
        <dbReference type="EC" id="2.3.2.27"/>
    </reaction>
</comment>
<evidence type="ECO:0000256" key="4">
    <source>
        <dbReference type="PROSITE-ProRule" id="PRU00175"/>
    </source>
</evidence>
<dbReference type="GO" id="GO:0072572">
    <property type="term" value="F:poly-ADP-D-ribose binding"/>
    <property type="evidence" value="ECO:0007669"/>
    <property type="project" value="UniProtKB-UniRule"/>
</dbReference>
<dbReference type="GO" id="GO:0006511">
    <property type="term" value="P:ubiquitin-dependent protein catabolic process"/>
    <property type="evidence" value="ECO:0007669"/>
    <property type="project" value="UniProtKB-UniRule"/>
</dbReference>
<dbReference type="InterPro" id="IPR001841">
    <property type="entry name" value="Znf_RING"/>
</dbReference>
<dbReference type="GO" id="GO:0008270">
    <property type="term" value="F:zinc ion binding"/>
    <property type="evidence" value="ECO:0007669"/>
    <property type="project" value="UniProtKB-UniRule"/>
</dbReference>
<keyword evidence="2 4" id="KW-0863">Zinc-finger</keyword>
<dbReference type="InterPro" id="IPR013083">
    <property type="entry name" value="Znf_RING/FYVE/PHD"/>
</dbReference>
<comment type="caution">
    <text evidence="7">The sequence shown here is derived from an EMBL/GenBank/DDBJ whole genome shotgun (WGS) entry which is preliminary data.</text>
</comment>
<keyword evidence="3 5" id="KW-0862">Zinc</keyword>
<accession>A0A8S1DGF5</accession>
<keyword evidence="1 5" id="KW-0479">Metal-binding</keyword>
<sequence length="351" mass="39448">MALPFIASTFAYHVAGPTQQLLCLSDPTVRYPINCLVDIIEATAKMSSMRTGTSDWVSRDESLSPEDRNRIEALFDQIYNASRAAWVLGTDIEYQLWHQNINRELSGRPPLTEEEIMAARNRIQEEIIAYGGSPHELVFLDEEIEITSDPGLEKILTDDERDLEEPEAKRLCQDNLDTNKIDKAEECAICLMPSELPVRMPCSHEFCFTCAKGLMKGQKRSCALCRKPIPLNFFTNPETFSTGPVEAPKWASTLGSTKVDVADQAKECQDKKKWGEEGKRIKVALLTTWCHYPYFTFSGCHLMALPFIASTFAFHECGGVAGPTQLMLCSSNPTKQLNNRENAVDVHERCL</sequence>
<reference evidence="7 8" key="1">
    <citation type="submission" date="2020-04" db="EMBL/GenBank/DDBJ databases">
        <authorList>
            <person name="Alioto T."/>
            <person name="Alioto T."/>
            <person name="Gomez Garrido J."/>
        </authorList>
    </citation>
    <scope>NUCLEOTIDE SEQUENCE [LARGE SCALE GENOMIC DNA]</scope>
</reference>
<protein>
    <recommendedName>
        <fullName evidence="5">E3 ubiquitin-protein ligase</fullName>
        <ecNumber evidence="5">2.3.2.27</ecNumber>
    </recommendedName>
</protein>
<dbReference type="GO" id="GO:0005634">
    <property type="term" value="C:nucleus"/>
    <property type="evidence" value="ECO:0007669"/>
    <property type="project" value="TreeGrafter"/>
</dbReference>
<dbReference type="AlphaFoldDB" id="A0A8S1DGF5"/>
<dbReference type="SMART" id="SM00184">
    <property type="entry name" value="RING"/>
    <property type="match status" value="1"/>
</dbReference>
<dbReference type="SUPFAM" id="SSF57850">
    <property type="entry name" value="RING/U-box"/>
    <property type="match status" value="1"/>
</dbReference>
<comment type="pathway">
    <text evidence="5">Protein modification; protein ubiquitination.</text>
</comment>
<proteinExistence type="predicted"/>